<dbReference type="AlphaFoldDB" id="A0A7W6K3L6"/>
<dbReference type="Proteomes" id="UP000584824">
    <property type="component" value="Unassembled WGS sequence"/>
</dbReference>
<evidence type="ECO:0008006" key="3">
    <source>
        <dbReference type="Google" id="ProtNLM"/>
    </source>
</evidence>
<organism evidence="1 2">
    <name type="scientific">Allorhizobium borbori</name>
    <dbReference type="NCBI Taxonomy" id="485907"/>
    <lineage>
        <taxon>Bacteria</taxon>
        <taxon>Pseudomonadati</taxon>
        <taxon>Pseudomonadota</taxon>
        <taxon>Alphaproteobacteria</taxon>
        <taxon>Hyphomicrobiales</taxon>
        <taxon>Rhizobiaceae</taxon>
        <taxon>Rhizobium/Agrobacterium group</taxon>
        <taxon>Allorhizobium</taxon>
    </lineage>
</organism>
<gene>
    <name evidence="1" type="ORF">GGQ66_003157</name>
</gene>
<dbReference type="EMBL" id="JACIDU010000013">
    <property type="protein sequence ID" value="MBB4104579.1"/>
    <property type="molecule type" value="Genomic_DNA"/>
</dbReference>
<proteinExistence type="predicted"/>
<dbReference type="SUPFAM" id="SSF53335">
    <property type="entry name" value="S-adenosyl-L-methionine-dependent methyltransferases"/>
    <property type="match status" value="1"/>
</dbReference>
<name>A0A7W6K3L6_9HYPH</name>
<sequence>MLPRLLNLGCGKDFRQDAFNIDRNPLCAVDAVLDLETFVPGRTLTLDTVRFGRVSLTEGSFDTIIAHNVLQQARDLERLLDVCRYLLKADGVLDIVVPYDLSFGAWADPANVRAFNEQTFQTLSEGEGRSGWSESHFEVSNLNYVPSAIGKELSERGLSGQEIAGMPRTIDALSAVLIKVVPKKVEVRTTPANSTASAAVPAFNTPQDTSPLVPFPRGWEGHKDRHCIWIVTPPGFVHSQAFSEVAFTLQCAFEELGGSAPIVTDIAGWKDRAPIIYGGNLLPQDIIDVLPEDSVLVNLEQIVTGSDWLSDKYIAILKALPLIDYSDLNRAALVQRGITHAQSMEIGYAAPLTRIAPAPVQDVDVLFYGSLCERRIKILDALKAEGLKVLHLFGVYGEKRDEAIARAKIVLNINSFDDGVFEIVRVSYLLANRVCVVTEGRADDPAIEPFRDGLEVAPFEEIVARCKALVEDEPRRRALAKKGFAAMAARSQAAYLKVLMDGRA</sequence>
<keyword evidence="2" id="KW-1185">Reference proteome</keyword>
<dbReference type="InterPro" id="IPR029063">
    <property type="entry name" value="SAM-dependent_MTases_sf"/>
</dbReference>
<dbReference type="RefSeq" id="WP_183793664.1">
    <property type="nucleotide sequence ID" value="NZ_JACIDU010000013.1"/>
</dbReference>
<protein>
    <recommendedName>
        <fullName evidence="3">Glycosyl transferases group 1</fullName>
    </recommendedName>
</protein>
<accession>A0A7W6K3L6</accession>
<reference evidence="1 2" key="1">
    <citation type="submission" date="2020-08" db="EMBL/GenBank/DDBJ databases">
        <title>Genomic Encyclopedia of Type Strains, Phase IV (KMG-IV): sequencing the most valuable type-strain genomes for metagenomic binning, comparative biology and taxonomic classification.</title>
        <authorList>
            <person name="Goeker M."/>
        </authorList>
    </citation>
    <scope>NUCLEOTIDE SEQUENCE [LARGE SCALE GENOMIC DNA]</scope>
    <source>
        <strain evidence="1 2">DSM 26385</strain>
    </source>
</reference>
<comment type="caution">
    <text evidence="1">The sequence shown here is derived from an EMBL/GenBank/DDBJ whole genome shotgun (WGS) entry which is preliminary data.</text>
</comment>
<dbReference type="Gene3D" id="3.40.50.150">
    <property type="entry name" value="Vaccinia Virus protein VP39"/>
    <property type="match status" value="1"/>
</dbReference>
<evidence type="ECO:0000313" key="1">
    <source>
        <dbReference type="EMBL" id="MBB4104579.1"/>
    </source>
</evidence>
<evidence type="ECO:0000313" key="2">
    <source>
        <dbReference type="Proteomes" id="UP000584824"/>
    </source>
</evidence>